<protein>
    <recommendedName>
        <fullName evidence="3">beta-N-acetylhexosaminidase</fullName>
        <ecNumber evidence="3">3.2.1.52</ecNumber>
    </recommendedName>
</protein>
<gene>
    <name evidence="6" type="ORF">ANCDUO_23500</name>
</gene>
<dbReference type="Gene3D" id="3.20.20.80">
    <property type="entry name" value="Glycosidases"/>
    <property type="match status" value="1"/>
</dbReference>
<dbReference type="EMBL" id="KN769227">
    <property type="protein sequence ID" value="KIH46447.1"/>
    <property type="molecule type" value="Genomic_DNA"/>
</dbReference>
<evidence type="ECO:0000256" key="2">
    <source>
        <dbReference type="ARBA" id="ARBA00006285"/>
    </source>
</evidence>
<evidence type="ECO:0000256" key="1">
    <source>
        <dbReference type="ARBA" id="ARBA00001231"/>
    </source>
</evidence>
<accession>A0A0C2C9H4</accession>
<feature type="domain" description="Glycoside hydrolase family 20 catalytic" evidence="5">
    <location>
        <begin position="13"/>
        <end position="158"/>
    </location>
</feature>
<name>A0A0C2C9H4_9BILA</name>
<dbReference type="Proteomes" id="UP000054047">
    <property type="component" value="Unassembled WGS sequence"/>
</dbReference>
<reference evidence="6 7" key="1">
    <citation type="submission" date="2013-12" db="EMBL/GenBank/DDBJ databases">
        <title>Draft genome of the parsitic nematode Ancylostoma duodenale.</title>
        <authorList>
            <person name="Mitreva M."/>
        </authorList>
    </citation>
    <scope>NUCLEOTIDE SEQUENCE [LARGE SCALE GENOMIC DNA]</scope>
    <source>
        <strain evidence="6 7">Zhejiang</strain>
    </source>
</reference>
<organism evidence="6 7">
    <name type="scientific">Ancylostoma duodenale</name>
    <dbReference type="NCBI Taxonomy" id="51022"/>
    <lineage>
        <taxon>Eukaryota</taxon>
        <taxon>Metazoa</taxon>
        <taxon>Ecdysozoa</taxon>
        <taxon>Nematoda</taxon>
        <taxon>Chromadorea</taxon>
        <taxon>Rhabditida</taxon>
        <taxon>Rhabditina</taxon>
        <taxon>Rhabditomorpha</taxon>
        <taxon>Strongyloidea</taxon>
        <taxon>Ancylostomatidae</taxon>
        <taxon>Ancylostomatinae</taxon>
        <taxon>Ancylostoma</taxon>
    </lineage>
</organism>
<evidence type="ECO:0000313" key="7">
    <source>
        <dbReference type="Proteomes" id="UP000054047"/>
    </source>
</evidence>
<evidence type="ECO:0000256" key="3">
    <source>
        <dbReference type="ARBA" id="ARBA00012663"/>
    </source>
</evidence>
<keyword evidence="4 6" id="KW-0378">Hydrolase</keyword>
<dbReference type="SUPFAM" id="SSF51445">
    <property type="entry name" value="(Trans)glycosidases"/>
    <property type="match status" value="1"/>
</dbReference>
<dbReference type="GO" id="GO:0005975">
    <property type="term" value="P:carbohydrate metabolic process"/>
    <property type="evidence" value="ECO:0007669"/>
    <property type="project" value="InterPro"/>
</dbReference>
<dbReference type="InterPro" id="IPR015883">
    <property type="entry name" value="Glyco_hydro_20_cat"/>
</dbReference>
<dbReference type="EC" id="3.2.1.52" evidence="3"/>
<dbReference type="InterPro" id="IPR038901">
    <property type="entry name" value="HEXDC-like"/>
</dbReference>
<sequence>MFPYTGNLSDAVNGNAYSMENVEYILKEAKRHHLEVIPLVQTFGHLEWILKLEKFAHLREDSRFPQVICFPEPEAWKLITDMIDQVAAVHKKYGMPFFHMGGDEAFQVGVCNASIIEMGRQGSRDRLMLWHISRTAKYIKNMYSTTVLAWHDMFGHAMEFDLAAYHMTEVLEPVLWSYAEDLDLYLPKTTWLSLKPFRRVWGSSAWKGADGPARFNSNPIHYIRNHEAWIEQMTRNYNEFDVLQGIILAGWSRYDHFAILCELAPVALPTLAMSMETILKFLPAKFIAPSDPISLSFIEGRPLQGNYPLSRDALQCTPSTSMGVTYGCTFPGHKAFELINEYWQRRKQLLQYREDDFELNGWLSRVADTYSSSSQWYIDKIEPLLDYHAKPILRLEKELRNELARIYYQETIDEFIFTYMEEDIDWVQRKIESAAKISKLGHFPKRPFVRLKSHEEL</sequence>
<dbReference type="GO" id="GO:0004563">
    <property type="term" value="F:beta-N-acetylhexosaminidase activity"/>
    <property type="evidence" value="ECO:0007669"/>
    <property type="project" value="UniProtKB-EC"/>
</dbReference>
<dbReference type="Pfam" id="PF00728">
    <property type="entry name" value="Glyco_hydro_20"/>
    <property type="match status" value="1"/>
</dbReference>
<dbReference type="AlphaFoldDB" id="A0A0C2C9H4"/>
<keyword evidence="7" id="KW-1185">Reference proteome</keyword>
<proteinExistence type="inferred from homology"/>
<evidence type="ECO:0000259" key="5">
    <source>
        <dbReference type="Pfam" id="PF00728"/>
    </source>
</evidence>
<dbReference type="OrthoDB" id="47475at2759"/>
<comment type="similarity">
    <text evidence="2">Belongs to the glycosyl hydrolase 20 family.</text>
</comment>
<dbReference type="PANTHER" id="PTHR21040">
    <property type="entry name" value="BCDNA.GH04120"/>
    <property type="match status" value="1"/>
</dbReference>
<dbReference type="PANTHER" id="PTHR21040:SF11">
    <property type="entry name" value="BETA-N-ACETYLHEXOSAMINIDASE"/>
    <property type="match status" value="1"/>
</dbReference>
<evidence type="ECO:0000313" key="6">
    <source>
        <dbReference type="EMBL" id="KIH46447.1"/>
    </source>
</evidence>
<evidence type="ECO:0000256" key="4">
    <source>
        <dbReference type="ARBA" id="ARBA00022801"/>
    </source>
</evidence>
<comment type="catalytic activity">
    <reaction evidence="1">
        <text>Hydrolysis of terminal non-reducing N-acetyl-D-hexosamine residues in N-acetyl-beta-D-hexosaminides.</text>
        <dbReference type="EC" id="3.2.1.52"/>
    </reaction>
</comment>
<dbReference type="InterPro" id="IPR017853">
    <property type="entry name" value="GH"/>
</dbReference>